<comment type="caution">
    <text evidence="8">The sequence shown here is derived from an EMBL/GenBank/DDBJ whole genome shotgun (WGS) entry which is preliminary data.</text>
</comment>
<evidence type="ECO:0000256" key="1">
    <source>
        <dbReference type="ARBA" id="ARBA00004394"/>
    </source>
</evidence>
<dbReference type="AlphaFoldDB" id="A0A5C5FTF8"/>
<protein>
    <submittedName>
        <fullName evidence="8">GRASP55/65 PDZ-like domain-containing protein</fullName>
    </submittedName>
</protein>
<feature type="compositionally biased region" description="Low complexity" evidence="6">
    <location>
        <begin position="301"/>
        <end position="311"/>
    </location>
</feature>
<keyword evidence="5" id="KW-0862">Zinc</keyword>
<evidence type="ECO:0000256" key="2">
    <source>
        <dbReference type="ARBA" id="ARBA00022737"/>
    </source>
</evidence>
<dbReference type="InterPro" id="IPR007583">
    <property type="entry name" value="GRASP55_65"/>
</dbReference>
<organism evidence="8 9">
    <name type="scientific">Rhodotorula diobovata</name>
    <dbReference type="NCBI Taxonomy" id="5288"/>
    <lineage>
        <taxon>Eukaryota</taxon>
        <taxon>Fungi</taxon>
        <taxon>Dikarya</taxon>
        <taxon>Basidiomycota</taxon>
        <taxon>Pucciniomycotina</taxon>
        <taxon>Microbotryomycetes</taxon>
        <taxon>Sporidiobolales</taxon>
        <taxon>Sporidiobolaceae</taxon>
        <taxon>Rhodotorula</taxon>
    </lineage>
</organism>
<name>A0A5C5FTF8_9BASI</name>
<keyword evidence="4" id="KW-0472">Membrane</keyword>
<dbReference type="OrthoDB" id="3318at2759"/>
<feature type="domain" description="PDZ GRASP-type" evidence="7">
    <location>
        <begin position="138"/>
        <end position="227"/>
    </location>
</feature>
<dbReference type="PROSITE" id="PS51865">
    <property type="entry name" value="PDZ_GRASP"/>
    <property type="match status" value="2"/>
</dbReference>
<evidence type="ECO:0000259" key="7">
    <source>
        <dbReference type="PROSITE" id="PS51865"/>
    </source>
</evidence>
<sequence length="462" mass="47537">MGQAESQPQTGGAAGPTNSHGGGSSTTLAFHVLRVAENSPAAEAGIEPFFDFVVGAAGKQLGDDLDLLTDVLEDNEGREVALQIYSTKRKEVREVYVIPSRTWSSAAGPGSTPGAVDGEPSLLGLSLRLCNPHHALDQVWHVLEILEGSPAQSAGLVPYGDWIVGYAGGVLRGEGDFYDVVEAHVDKPLRLFVWNADYDVTREAILVPNRSWGGEGLLGCGVGYGLLHRIPKPQHRDRAGRAPPPSQQQSQSLYRSPPPKAPSAASTPARNDRLTSFSSTTLGAGGKLPNPLYAPPPPRAPARAPSSLSSPTKNATPPPRAPAAATVSPPPPPPARRTAALAGYDDEDDAGGGGGGSGFESSRRYYGGDDDPYGLDSSSFVGAAGARAGYGSAHEHPSFASYGREEEDDDEGGYGGRGAYDASEGVEVVAVRDGDGDGDEAGAGAAEADFVGGYARGGAGAG</sequence>
<dbReference type="PANTHER" id="PTHR12893:SF0">
    <property type="entry name" value="GRASP65"/>
    <property type="match status" value="1"/>
</dbReference>
<evidence type="ECO:0000313" key="9">
    <source>
        <dbReference type="Proteomes" id="UP000311382"/>
    </source>
</evidence>
<keyword evidence="5" id="KW-0479">Metal-binding</keyword>
<dbReference type="EMBL" id="SOZI01000076">
    <property type="protein sequence ID" value="TNY20090.1"/>
    <property type="molecule type" value="Genomic_DNA"/>
</dbReference>
<dbReference type="Proteomes" id="UP000311382">
    <property type="component" value="Unassembled WGS sequence"/>
</dbReference>
<gene>
    <name evidence="8" type="ORF">DMC30DRAFT_365466</name>
</gene>
<dbReference type="InterPro" id="IPR036034">
    <property type="entry name" value="PDZ_sf"/>
</dbReference>
<keyword evidence="9" id="KW-1185">Reference proteome</keyword>
<dbReference type="FunFam" id="2.30.42.10:FF:000026">
    <property type="entry name" value="Golgi reassembly stacking protein 2"/>
    <property type="match status" value="1"/>
</dbReference>
<dbReference type="Pfam" id="PF04495">
    <property type="entry name" value="GRASP55_65"/>
    <property type="match status" value="1"/>
</dbReference>
<keyword evidence="3" id="KW-0333">Golgi apparatus</keyword>
<dbReference type="GO" id="GO:0000139">
    <property type="term" value="C:Golgi membrane"/>
    <property type="evidence" value="ECO:0007669"/>
    <property type="project" value="UniProtKB-SubCell"/>
</dbReference>
<feature type="non-terminal residue" evidence="8">
    <location>
        <position position="462"/>
    </location>
</feature>
<dbReference type="GO" id="GO:0007030">
    <property type="term" value="P:Golgi organization"/>
    <property type="evidence" value="ECO:0007669"/>
    <property type="project" value="TreeGrafter"/>
</dbReference>
<feature type="binding site" evidence="5">
    <location>
        <position position="31"/>
    </location>
    <ligand>
        <name>Zn(2+)</name>
        <dbReference type="ChEBI" id="CHEBI:29105"/>
    </ligand>
</feature>
<feature type="region of interest" description="Disordered" evidence="6">
    <location>
        <begin position="233"/>
        <end position="421"/>
    </location>
</feature>
<dbReference type="InterPro" id="IPR024958">
    <property type="entry name" value="GRASP_PDZ"/>
</dbReference>
<dbReference type="STRING" id="5288.A0A5C5FTF8"/>
<proteinExistence type="predicted"/>
<dbReference type="Gene3D" id="2.30.42.10">
    <property type="match status" value="2"/>
</dbReference>
<evidence type="ECO:0000256" key="5">
    <source>
        <dbReference type="PIRSR" id="PIRSR607583-1"/>
    </source>
</evidence>
<evidence type="ECO:0000313" key="8">
    <source>
        <dbReference type="EMBL" id="TNY20090.1"/>
    </source>
</evidence>
<evidence type="ECO:0000256" key="4">
    <source>
        <dbReference type="ARBA" id="ARBA00023136"/>
    </source>
</evidence>
<accession>A0A5C5FTF8</accession>
<feature type="domain" description="PDZ GRASP-type" evidence="7">
    <location>
        <begin position="28"/>
        <end position="116"/>
    </location>
</feature>
<comment type="subcellular location">
    <subcellularLocation>
        <location evidence="1">Golgi apparatus membrane</location>
    </subcellularLocation>
</comment>
<keyword evidence="2" id="KW-0677">Repeat</keyword>
<feature type="binding site" evidence="5">
    <location>
        <position position="130"/>
    </location>
    <ligand>
        <name>Zn(2+)</name>
        <dbReference type="ChEBI" id="CHEBI:29105"/>
    </ligand>
</feature>
<feature type="compositionally biased region" description="Polar residues" evidence="6">
    <location>
        <begin position="1"/>
        <end position="10"/>
    </location>
</feature>
<feature type="region of interest" description="Disordered" evidence="6">
    <location>
        <begin position="1"/>
        <end position="25"/>
    </location>
</feature>
<dbReference type="SUPFAM" id="SSF50156">
    <property type="entry name" value="PDZ domain-like"/>
    <property type="match status" value="2"/>
</dbReference>
<evidence type="ECO:0000256" key="3">
    <source>
        <dbReference type="ARBA" id="ARBA00023034"/>
    </source>
</evidence>
<evidence type="ECO:0000256" key="6">
    <source>
        <dbReference type="SAM" id="MobiDB-lite"/>
    </source>
</evidence>
<dbReference type="GO" id="GO:0046872">
    <property type="term" value="F:metal ion binding"/>
    <property type="evidence" value="ECO:0007669"/>
    <property type="project" value="UniProtKB-KW"/>
</dbReference>
<reference evidence="8 9" key="1">
    <citation type="submission" date="2019-03" db="EMBL/GenBank/DDBJ databases">
        <title>Rhodosporidium diobovatum UCD-FST 08-225 genome sequencing, assembly, and annotation.</title>
        <authorList>
            <person name="Fakankun I.U."/>
            <person name="Fristensky B."/>
            <person name="Levin D.B."/>
        </authorList>
    </citation>
    <scope>NUCLEOTIDE SEQUENCE [LARGE SCALE GENOMIC DNA]</scope>
    <source>
        <strain evidence="8 9">UCD-FST 08-225</strain>
    </source>
</reference>
<dbReference type="PANTHER" id="PTHR12893">
    <property type="entry name" value="GOLGI REASSEMBLY STACKING PROTEIN GRASP"/>
    <property type="match status" value="1"/>
</dbReference>
<feature type="compositionally biased region" description="Low complexity" evidence="6">
    <location>
        <begin position="374"/>
        <end position="392"/>
    </location>
</feature>